<reference evidence="4" key="1">
    <citation type="journal article" date="2011" name="Genome Res.">
        <title>Phylogeny-wide analysis of social amoeba genomes highlights ancient origins for complex intercellular communication.</title>
        <authorList>
            <person name="Heidel A.J."/>
            <person name="Lawal H.M."/>
            <person name="Felder M."/>
            <person name="Schilde C."/>
            <person name="Helps N.R."/>
            <person name="Tunggal B."/>
            <person name="Rivero F."/>
            <person name="John U."/>
            <person name="Schleicher M."/>
            <person name="Eichinger L."/>
            <person name="Platzer M."/>
            <person name="Noegel A.A."/>
            <person name="Schaap P."/>
            <person name="Gloeckner G."/>
        </authorList>
    </citation>
    <scope>NUCLEOTIDE SEQUENCE [LARGE SCALE GENOMIC DNA]</scope>
    <source>
        <strain evidence="4">SH3</strain>
    </source>
</reference>
<dbReference type="PROSITE" id="PS50090">
    <property type="entry name" value="MYB_LIKE"/>
    <property type="match status" value="1"/>
</dbReference>
<evidence type="ECO:0000259" key="2">
    <source>
        <dbReference type="PROSITE" id="PS50090"/>
    </source>
</evidence>
<organism evidence="3 4">
    <name type="scientific">Cavenderia fasciculata</name>
    <name type="common">Slime mold</name>
    <name type="synonym">Dictyostelium fasciculatum</name>
    <dbReference type="NCBI Taxonomy" id="261658"/>
    <lineage>
        <taxon>Eukaryota</taxon>
        <taxon>Amoebozoa</taxon>
        <taxon>Evosea</taxon>
        <taxon>Eumycetozoa</taxon>
        <taxon>Dictyostelia</taxon>
        <taxon>Acytosteliales</taxon>
        <taxon>Cavenderiaceae</taxon>
        <taxon>Cavenderia</taxon>
    </lineage>
</organism>
<evidence type="ECO:0000256" key="1">
    <source>
        <dbReference type="SAM" id="MobiDB-lite"/>
    </source>
</evidence>
<feature type="region of interest" description="Disordered" evidence="1">
    <location>
        <begin position="104"/>
        <end position="124"/>
    </location>
</feature>
<dbReference type="Proteomes" id="UP000007797">
    <property type="component" value="Unassembled WGS sequence"/>
</dbReference>
<proteinExistence type="predicted"/>
<feature type="domain" description="Myb-like" evidence="2">
    <location>
        <begin position="259"/>
        <end position="309"/>
    </location>
</feature>
<keyword evidence="4" id="KW-1185">Reference proteome</keyword>
<feature type="region of interest" description="Disordered" evidence="1">
    <location>
        <begin position="44"/>
        <end position="66"/>
    </location>
</feature>
<dbReference type="CDD" id="cd00167">
    <property type="entry name" value="SANT"/>
    <property type="match status" value="1"/>
</dbReference>
<dbReference type="RefSeq" id="XP_004352005.1">
    <property type="nucleotide sequence ID" value="XM_004351953.1"/>
</dbReference>
<protein>
    <recommendedName>
        <fullName evidence="2">Myb-like domain-containing protein</fullName>
    </recommendedName>
</protein>
<gene>
    <name evidence="3" type="ORF">DFA_10119</name>
</gene>
<feature type="region of interest" description="Disordered" evidence="1">
    <location>
        <begin position="458"/>
        <end position="487"/>
    </location>
</feature>
<feature type="region of interest" description="Disordered" evidence="1">
    <location>
        <begin position="378"/>
        <end position="432"/>
    </location>
</feature>
<evidence type="ECO:0000313" key="3">
    <source>
        <dbReference type="EMBL" id="EGG15285.1"/>
    </source>
</evidence>
<feature type="region of interest" description="Disordered" evidence="1">
    <location>
        <begin position="508"/>
        <end position="533"/>
    </location>
</feature>
<dbReference type="Gene3D" id="1.10.10.60">
    <property type="entry name" value="Homeodomain-like"/>
    <property type="match status" value="1"/>
</dbReference>
<dbReference type="GeneID" id="14867163"/>
<sequence>MTNKEEGGGEGEEEEINQESIIRYVLNQKKLSLFLSPQYYLYPIDGDDDNNNNDNTNGGDEEKNNRDDSIWCHLVKNRSLVTSVHSNSSKNVSPPSISSVADDLEETDRYSPGAISPSSSQTSALTLDMTNQSIQLESIDFINENENEHQQPQQEQQETQIFVDNDNTLEIVNTPPKTTQTTTKNQEKENIQPNIVNNNNNNNNNTKPIIEEDQSAQPFRNLFLNQQNNNNHKLTNNSSNNIPTTTTTTTTTTISNINNNDEWTNEEMKKLNVGCLVTNSMDIHYWERVSKIVGTKNASQCQIKWTSKFQTPSKEKKKKFDKQQDKEISPLNIEKKININTIKIKRKARDYLEKNTKTKKTKDIFDTTPFKKQHETIKIKSKINMDDDDDDDIDGLFGNAPPPPPHPKSSTTMKNQSTVASTEDQSSEDYSSSMISFKDIDKEQLDGYIHKLSTQMVKSRKKEIKSNTVNNNKTTKSDQERKKPSSIYKPMAEDQKKATKLIGKISSGMEKRRERLDNPESDGEEEAEYYYSEDEEQDTTLTCMSVCLSVCLSHTLGTTTTTTLSL</sequence>
<dbReference type="InterPro" id="IPR001005">
    <property type="entry name" value="SANT/Myb"/>
</dbReference>
<accession>F4Q9B6</accession>
<dbReference type="KEGG" id="dfa:DFA_10119"/>
<evidence type="ECO:0000313" key="4">
    <source>
        <dbReference type="Proteomes" id="UP000007797"/>
    </source>
</evidence>
<feature type="compositionally biased region" description="Polar residues" evidence="1">
    <location>
        <begin position="408"/>
        <end position="432"/>
    </location>
</feature>
<dbReference type="InterPro" id="IPR009057">
    <property type="entry name" value="Homeodomain-like_sf"/>
</dbReference>
<dbReference type="AlphaFoldDB" id="F4Q9B6"/>
<feature type="compositionally biased region" description="Basic and acidic residues" evidence="1">
    <location>
        <begin position="509"/>
        <end position="518"/>
    </location>
</feature>
<feature type="compositionally biased region" description="Acidic residues" evidence="1">
    <location>
        <begin position="519"/>
        <end position="533"/>
    </location>
</feature>
<dbReference type="SUPFAM" id="SSF46689">
    <property type="entry name" value="Homeodomain-like"/>
    <property type="match status" value="1"/>
</dbReference>
<feature type="region of interest" description="Disordered" evidence="1">
    <location>
        <begin position="231"/>
        <end position="250"/>
    </location>
</feature>
<name>F4Q9B6_CACFS</name>
<dbReference type="EMBL" id="GL883026">
    <property type="protein sequence ID" value="EGG15285.1"/>
    <property type="molecule type" value="Genomic_DNA"/>
</dbReference>